<reference evidence="5 6" key="1">
    <citation type="journal article" date="2019" name="Emerg. Microbes Infect.">
        <title>Comprehensive subspecies identification of 175 nontuberculous mycobacteria species based on 7547 genomic profiles.</title>
        <authorList>
            <person name="Matsumoto Y."/>
            <person name="Kinjo T."/>
            <person name="Motooka D."/>
            <person name="Nabeya D."/>
            <person name="Jung N."/>
            <person name="Uechi K."/>
            <person name="Horii T."/>
            <person name="Iida T."/>
            <person name="Fujita J."/>
            <person name="Nakamura S."/>
        </authorList>
    </citation>
    <scope>NUCLEOTIDE SEQUENCE [LARGE SCALE GENOMIC DNA]</scope>
    <source>
        <strain evidence="5 6">JCM 18439</strain>
    </source>
</reference>
<dbReference type="AlphaFoldDB" id="A0A1X0C0S8"/>
<keyword evidence="3" id="KW-0274">FAD</keyword>
<keyword evidence="4" id="KW-0560">Oxidoreductase</keyword>
<dbReference type="Proteomes" id="UP000466431">
    <property type="component" value="Chromosome"/>
</dbReference>
<dbReference type="Gene3D" id="3.50.50.60">
    <property type="entry name" value="FAD/NAD(P)-binding domain"/>
    <property type="match status" value="2"/>
</dbReference>
<dbReference type="SUPFAM" id="SSF55424">
    <property type="entry name" value="FAD/NAD-linked reductases, dimerisation (C-terminal) domain"/>
    <property type="match status" value="1"/>
</dbReference>
<gene>
    <name evidence="5" type="ORF">MCEL_35020</name>
</gene>
<evidence type="ECO:0000256" key="1">
    <source>
        <dbReference type="ARBA" id="ARBA00001974"/>
    </source>
</evidence>
<dbReference type="OrthoDB" id="4213189at2"/>
<evidence type="ECO:0000256" key="2">
    <source>
        <dbReference type="ARBA" id="ARBA00022630"/>
    </source>
</evidence>
<dbReference type="PRINTS" id="PR00411">
    <property type="entry name" value="PNDRDTASEI"/>
</dbReference>
<name>A0A1X0C0S8_MYCCF</name>
<dbReference type="KEGG" id="mcee:MCEL_35020"/>
<keyword evidence="6" id="KW-1185">Reference proteome</keyword>
<dbReference type="GO" id="GO:0016651">
    <property type="term" value="F:oxidoreductase activity, acting on NAD(P)H"/>
    <property type="evidence" value="ECO:0007669"/>
    <property type="project" value="TreeGrafter"/>
</dbReference>
<protein>
    <submittedName>
        <fullName evidence="5">Pyridine nucleotide-disulfide oxidoreductase</fullName>
    </submittedName>
</protein>
<evidence type="ECO:0000313" key="5">
    <source>
        <dbReference type="EMBL" id="BBY45207.1"/>
    </source>
</evidence>
<dbReference type="PANTHER" id="PTHR43557:SF2">
    <property type="entry name" value="RIESKE DOMAIN-CONTAINING PROTEIN-RELATED"/>
    <property type="match status" value="1"/>
</dbReference>
<dbReference type="Pfam" id="PF07992">
    <property type="entry name" value="Pyr_redox_2"/>
    <property type="match status" value="1"/>
</dbReference>
<accession>A0A1X0C0S8</accession>
<dbReference type="InterPro" id="IPR036188">
    <property type="entry name" value="FAD/NAD-bd_sf"/>
</dbReference>
<dbReference type="EMBL" id="AP022591">
    <property type="protein sequence ID" value="BBY45207.1"/>
    <property type="molecule type" value="Genomic_DNA"/>
</dbReference>
<dbReference type="SUPFAM" id="SSF51905">
    <property type="entry name" value="FAD/NAD(P)-binding domain"/>
    <property type="match status" value="2"/>
</dbReference>
<dbReference type="InterPro" id="IPR028202">
    <property type="entry name" value="Reductase_C"/>
</dbReference>
<dbReference type="Gene3D" id="3.30.390.30">
    <property type="match status" value="1"/>
</dbReference>
<dbReference type="PRINTS" id="PR00368">
    <property type="entry name" value="FADPNR"/>
</dbReference>
<evidence type="ECO:0000256" key="3">
    <source>
        <dbReference type="ARBA" id="ARBA00022827"/>
    </source>
</evidence>
<dbReference type="PANTHER" id="PTHR43557">
    <property type="entry name" value="APOPTOSIS-INDUCING FACTOR 1"/>
    <property type="match status" value="1"/>
</dbReference>
<dbReference type="STRING" id="1249101.BST21_04450"/>
<evidence type="ECO:0000313" key="6">
    <source>
        <dbReference type="Proteomes" id="UP000466431"/>
    </source>
</evidence>
<dbReference type="InterPro" id="IPR050446">
    <property type="entry name" value="FAD-oxidoreductase/Apoptosis"/>
</dbReference>
<keyword evidence="2" id="KW-0285">Flavoprotein</keyword>
<dbReference type="InterPro" id="IPR023753">
    <property type="entry name" value="FAD/NAD-binding_dom"/>
</dbReference>
<dbReference type="Pfam" id="PF14759">
    <property type="entry name" value="Reductase_C"/>
    <property type="match status" value="1"/>
</dbReference>
<organism evidence="5 6">
    <name type="scientific">Mycolicibacterium celeriflavum</name>
    <name type="common">Mycobacterium celeriflavum</name>
    <dbReference type="NCBI Taxonomy" id="1249101"/>
    <lineage>
        <taxon>Bacteria</taxon>
        <taxon>Bacillati</taxon>
        <taxon>Actinomycetota</taxon>
        <taxon>Actinomycetes</taxon>
        <taxon>Mycobacteriales</taxon>
        <taxon>Mycobacteriaceae</taxon>
        <taxon>Mycolicibacterium</taxon>
    </lineage>
</organism>
<evidence type="ECO:0000256" key="4">
    <source>
        <dbReference type="ARBA" id="ARBA00023002"/>
    </source>
</evidence>
<comment type="cofactor">
    <cofactor evidence="1">
        <name>FAD</name>
        <dbReference type="ChEBI" id="CHEBI:57692"/>
    </cofactor>
</comment>
<sequence>MNVSAQQTFIIVGAGLAGAKAAEALRTNGFGGRIVLIGEEDDRPYDRPPLSKGYLLGNTEREKIYIHPAQWHTEHDVDLRLGTRVTEIDCAAHEVSTASGDKLGYNKLLLATGSSPRRLDVPGADLAGVHYLRRVADSEALQAAFASAQRVAIIGAGWIGLETAAAARAAGCHVTLIEREPLPLLGVLGAEVAETYAALHRANEVELRPSTGVAEIIGADTVTGVRLADGEVVQADAVVIGIGIAPNIELAASARLAIDNGVVVDEHLATTDPDVFAAGDVANTYYPWLGTHLRLEHWSAALNQGPVAAANMMGAHDSYDKLPYFFSDQYDSGMEYSGYVPRNGYDSVVFRGDVASGEFIAFWLKAGRILAGMNVNTWDVADDIEALVRSKTQPDPSKLADPGVPLSDLIDQRLSRSAKMAATDPAGR</sequence>
<dbReference type="InterPro" id="IPR016156">
    <property type="entry name" value="FAD/NAD-linked_Rdtase_dimer_sf"/>
</dbReference>
<dbReference type="GO" id="GO:0005737">
    <property type="term" value="C:cytoplasm"/>
    <property type="evidence" value="ECO:0007669"/>
    <property type="project" value="TreeGrafter"/>
</dbReference>
<proteinExistence type="predicted"/>